<feature type="transmembrane region" description="Helical" evidence="1">
    <location>
        <begin position="219"/>
        <end position="237"/>
    </location>
</feature>
<dbReference type="PANTHER" id="PTHR46663">
    <property type="entry name" value="DIGUANYLATE CYCLASE DGCT-RELATED"/>
    <property type="match status" value="1"/>
</dbReference>
<dbReference type="Pfam" id="PF00990">
    <property type="entry name" value="GGDEF"/>
    <property type="match status" value="1"/>
</dbReference>
<dbReference type="FunFam" id="3.30.70.270:FF:000001">
    <property type="entry name" value="Diguanylate cyclase domain protein"/>
    <property type="match status" value="1"/>
</dbReference>
<sequence>MRTARIRGRALKKSISKPNRIRWLNRLNTRFQITLILVLLSTLAVSQFLLFNNQKSSIYEEEVERASFMADGLSRSLQTLMLSGNAEFAIDWIERVSESPQLLSVQVLRKDQSEAFRDGHTIAEVNRFLDSDAFNRPLLPTRKISDIDSDAFAEPLRGKSFSSLDEERAELTFLLPIKSGEACMSCHGYDKSPVRGVLRVTTSVAHAQDRIAQALQDTIIYGLSVAFVIGLLLFIFIRRQILAPLESIAEATASIADGDLQTRVETRYKTEIGRLGESFNHMTDALNRTTVSREYFETVMRSMGEMLFVTDMEQRIEFANPAVLTTLGYSMDELLGKPIDELIKGGQELTLPGRQKLLQENEIKSIERNFLHHDGHEIPVLITLSVMQNDSQKPSHIIHAGRDITLQKRTERELILAAKVMESDSNAILVCDDKANIVLVNPAFCEITGYSREEVIGNNPRILSSGKQSANFYRNMWETLLRDGMWAGEIWNRRKNGDIYPEWLSITALRNEAGELTNFVSIFNDISEQKNLEQKLSHLAHHDQLTGLPNRTLFTDRLEHALTHAVRENHKVGLMFIDIDGFKAVNDNHGHDIGDALLCVIATRLGDMVRDSDTVARIGGDEFVIILENLNNIEDIIQVAEKILNRFSNPTMAAEISCNIGCSIGIAIAPDDSNNADDLVKKADTAMYLAKSSGKQQYRIFSRDCVKQTEG</sequence>
<dbReference type="Pfam" id="PF00672">
    <property type="entry name" value="HAMP"/>
    <property type="match status" value="1"/>
</dbReference>
<dbReference type="GO" id="GO:0007165">
    <property type="term" value="P:signal transduction"/>
    <property type="evidence" value="ECO:0007669"/>
    <property type="project" value="InterPro"/>
</dbReference>
<dbReference type="NCBIfam" id="TIGR00254">
    <property type="entry name" value="GGDEF"/>
    <property type="match status" value="1"/>
</dbReference>
<dbReference type="InterPro" id="IPR043128">
    <property type="entry name" value="Rev_trsase/Diguanyl_cyclase"/>
</dbReference>
<gene>
    <name evidence="6" type="ORF">Ga0123462_1416</name>
</gene>
<keyword evidence="1" id="KW-0472">Membrane</keyword>
<dbReference type="InterPro" id="IPR000014">
    <property type="entry name" value="PAS"/>
</dbReference>
<dbReference type="OrthoDB" id="8526884at2"/>
<evidence type="ECO:0000259" key="5">
    <source>
        <dbReference type="PROSITE" id="PS50887"/>
    </source>
</evidence>
<dbReference type="Gene3D" id="3.30.450.20">
    <property type="entry name" value="PAS domain"/>
    <property type="match status" value="2"/>
</dbReference>
<reference evidence="6 7" key="1">
    <citation type="submission" date="2016-12" db="EMBL/GenBank/DDBJ databases">
        <title>Isolation and genomic insights into novel planktonic Zetaproteobacteria from stratified waters of the Chesapeake Bay.</title>
        <authorList>
            <person name="McAllister S.M."/>
            <person name="Kato S."/>
            <person name="Chan C.S."/>
            <person name="Chiu B.K."/>
            <person name="Field E.K."/>
        </authorList>
    </citation>
    <scope>NUCLEOTIDE SEQUENCE [LARGE SCALE GENOMIC DNA]</scope>
    <source>
        <strain evidence="6 7">CP-8</strain>
    </source>
</reference>
<dbReference type="SMART" id="SM00304">
    <property type="entry name" value="HAMP"/>
    <property type="match status" value="1"/>
</dbReference>
<feature type="domain" description="PAS" evidence="2">
    <location>
        <begin position="292"/>
        <end position="369"/>
    </location>
</feature>
<dbReference type="SMART" id="SM00086">
    <property type="entry name" value="PAC"/>
    <property type="match status" value="2"/>
</dbReference>
<accession>A0A2K8L7Q2</accession>
<dbReference type="InterPro" id="IPR000700">
    <property type="entry name" value="PAS-assoc_C"/>
</dbReference>
<protein>
    <submittedName>
        <fullName evidence="6">PAS domain S-box-containing protein/diguanylate cyclase (GGDEF) domain-containing protein</fullName>
    </submittedName>
</protein>
<dbReference type="AlphaFoldDB" id="A0A2K8L7Q2"/>
<keyword evidence="7" id="KW-1185">Reference proteome</keyword>
<dbReference type="RefSeq" id="WP_100265649.1">
    <property type="nucleotide sequence ID" value="NZ_CP018800.1"/>
</dbReference>
<dbReference type="EMBL" id="CP018800">
    <property type="protein sequence ID" value="ATX82279.1"/>
    <property type="molecule type" value="Genomic_DNA"/>
</dbReference>
<dbReference type="GO" id="GO:0016020">
    <property type="term" value="C:membrane"/>
    <property type="evidence" value="ECO:0007669"/>
    <property type="project" value="InterPro"/>
</dbReference>
<feature type="domain" description="GGDEF" evidence="5">
    <location>
        <begin position="570"/>
        <end position="703"/>
    </location>
</feature>
<dbReference type="SUPFAM" id="SSF55785">
    <property type="entry name" value="PYP-like sensor domain (PAS domain)"/>
    <property type="match status" value="2"/>
</dbReference>
<dbReference type="PROSITE" id="PS50113">
    <property type="entry name" value="PAC"/>
    <property type="match status" value="2"/>
</dbReference>
<dbReference type="CDD" id="cd01949">
    <property type="entry name" value="GGDEF"/>
    <property type="match status" value="1"/>
</dbReference>
<dbReference type="InterPro" id="IPR001610">
    <property type="entry name" value="PAC"/>
</dbReference>
<organism evidence="6 7">
    <name type="scientific">Mariprofundus ferrinatatus</name>
    <dbReference type="NCBI Taxonomy" id="1921087"/>
    <lineage>
        <taxon>Bacteria</taxon>
        <taxon>Pseudomonadati</taxon>
        <taxon>Pseudomonadota</taxon>
        <taxon>Candidatius Mariprofundia</taxon>
        <taxon>Mariprofundales</taxon>
        <taxon>Mariprofundaceae</taxon>
        <taxon>Mariprofundus</taxon>
    </lineage>
</organism>
<dbReference type="InterPro" id="IPR035965">
    <property type="entry name" value="PAS-like_dom_sf"/>
</dbReference>
<evidence type="ECO:0000259" key="3">
    <source>
        <dbReference type="PROSITE" id="PS50113"/>
    </source>
</evidence>
<dbReference type="CDD" id="cd00130">
    <property type="entry name" value="PAS"/>
    <property type="match status" value="2"/>
</dbReference>
<dbReference type="Proteomes" id="UP000231637">
    <property type="component" value="Chromosome"/>
</dbReference>
<evidence type="ECO:0000313" key="6">
    <source>
        <dbReference type="EMBL" id="ATX82279.1"/>
    </source>
</evidence>
<dbReference type="SUPFAM" id="SSF158472">
    <property type="entry name" value="HAMP domain-like"/>
    <property type="match status" value="1"/>
</dbReference>
<dbReference type="CDD" id="cd06225">
    <property type="entry name" value="HAMP"/>
    <property type="match status" value="1"/>
</dbReference>
<dbReference type="GO" id="GO:0003824">
    <property type="term" value="F:catalytic activity"/>
    <property type="evidence" value="ECO:0007669"/>
    <property type="project" value="UniProtKB-ARBA"/>
</dbReference>
<dbReference type="Gene3D" id="1.10.8.500">
    <property type="entry name" value="HAMP domain in histidine kinase"/>
    <property type="match status" value="1"/>
</dbReference>
<proteinExistence type="predicted"/>
<feature type="domain" description="PAC" evidence="3">
    <location>
        <begin position="364"/>
        <end position="416"/>
    </location>
</feature>
<evidence type="ECO:0000313" key="7">
    <source>
        <dbReference type="Proteomes" id="UP000231637"/>
    </source>
</evidence>
<dbReference type="Gene3D" id="3.30.70.270">
    <property type="match status" value="1"/>
</dbReference>
<name>A0A2K8L7Q2_9PROT</name>
<dbReference type="Gene3D" id="3.30.450.290">
    <property type="match status" value="1"/>
</dbReference>
<dbReference type="InterPro" id="IPR029787">
    <property type="entry name" value="Nucleotide_cyclase"/>
</dbReference>
<keyword evidence="1" id="KW-0812">Transmembrane</keyword>
<dbReference type="PROSITE" id="PS50887">
    <property type="entry name" value="GGDEF"/>
    <property type="match status" value="1"/>
</dbReference>
<dbReference type="PANTHER" id="PTHR46663:SF3">
    <property type="entry name" value="SLL0267 PROTEIN"/>
    <property type="match status" value="1"/>
</dbReference>
<evidence type="ECO:0000256" key="1">
    <source>
        <dbReference type="SAM" id="Phobius"/>
    </source>
</evidence>
<feature type="domain" description="HAMP" evidence="4">
    <location>
        <begin position="239"/>
        <end position="291"/>
    </location>
</feature>
<feature type="domain" description="PAC" evidence="3">
    <location>
        <begin position="486"/>
        <end position="538"/>
    </location>
</feature>
<evidence type="ECO:0000259" key="4">
    <source>
        <dbReference type="PROSITE" id="PS50885"/>
    </source>
</evidence>
<dbReference type="Pfam" id="PF13426">
    <property type="entry name" value="PAS_9"/>
    <property type="match status" value="2"/>
</dbReference>
<dbReference type="SUPFAM" id="SSF55073">
    <property type="entry name" value="Nucleotide cyclase"/>
    <property type="match status" value="1"/>
</dbReference>
<dbReference type="NCBIfam" id="TIGR00229">
    <property type="entry name" value="sensory_box"/>
    <property type="match status" value="2"/>
</dbReference>
<dbReference type="InterPro" id="IPR000160">
    <property type="entry name" value="GGDEF_dom"/>
</dbReference>
<dbReference type="PROSITE" id="PS50885">
    <property type="entry name" value="HAMP"/>
    <property type="match status" value="1"/>
</dbReference>
<dbReference type="PROSITE" id="PS50112">
    <property type="entry name" value="PAS"/>
    <property type="match status" value="2"/>
</dbReference>
<evidence type="ECO:0000259" key="2">
    <source>
        <dbReference type="PROSITE" id="PS50112"/>
    </source>
</evidence>
<dbReference type="InterPro" id="IPR003660">
    <property type="entry name" value="HAMP_dom"/>
</dbReference>
<dbReference type="KEGG" id="mfn:Ga0123462_1416"/>
<dbReference type="InterPro" id="IPR052163">
    <property type="entry name" value="DGC-Regulatory_Protein"/>
</dbReference>
<keyword evidence="1" id="KW-1133">Transmembrane helix</keyword>
<feature type="domain" description="PAS" evidence="2">
    <location>
        <begin position="419"/>
        <end position="459"/>
    </location>
</feature>
<dbReference type="SMART" id="SM00091">
    <property type="entry name" value="PAS"/>
    <property type="match status" value="2"/>
</dbReference>
<dbReference type="SMART" id="SM00267">
    <property type="entry name" value="GGDEF"/>
    <property type="match status" value="1"/>
</dbReference>